<gene>
    <name evidence="1" type="ORF">S12H4_10129</name>
</gene>
<sequence length="34" mass="4072">MLIYLIKLKYLGNFNTLKLFYNQKLGITVILLIR</sequence>
<protein>
    <submittedName>
        <fullName evidence="1">Uncharacterized protein</fullName>
    </submittedName>
</protein>
<comment type="caution">
    <text evidence="1">The sequence shown here is derived from an EMBL/GenBank/DDBJ whole genome shotgun (WGS) entry which is preliminary data.</text>
</comment>
<reference evidence="1" key="1">
    <citation type="journal article" date="2014" name="Front. Microbiol.">
        <title>High frequency of phylogenetically diverse reductive dehalogenase-homologous genes in deep subseafloor sedimentary metagenomes.</title>
        <authorList>
            <person name="Kawai M."/>
            <person name="Futagami T."/>
            <person name="Toyoda A."/>
            <person name="Takaki Y."/>
            <person name="Nishi S."/>
            <person name="Hori S."/>
            <person name="Arai W."/>
            <person name="Tsubouchi T."/>
            <person name="Morono Y."/>
            <person name="Uchiyama I."/>
            <person name="Ito T."/>
            <person name="Fujiyama A."/>
            <person name="Inagaki F."/>
            <person name="Takami H."/>
        </authorList>
    </citation>
    <scope>NUCLEOTIDE SEQUENCE</scope>
    <source>
        <strain evidence="1">Expedition CK06-06</strain>
    </source>
</reference>
<feature type="non-terminal residue" evidence="1">
    <location>
        <position position="34"/>
    </location>
</feature>
<proteinExistence type="predicted"/>
<organism evidence="1">
    <name type="scientific">marine sediment metagenome</name>
    <dbReference type="NCBI Taxonomy" id="412755"/>
    <lineage>
        <taxon>unclassified sequences</taxon>
        <taxon>metagenomes</taxon>
        <taxon>ecological metagenomes</taxon>
    </lineage>
</organism>
<evidence type="ECO:0000313" key="1">
    <source>
        <dbReference type="EMBL" id="GAI61314.1"/>
    </source>
</evidence>
<dbReference type="EMBL" id="BARW01004265">
    <property type="protein sequence ID" value="GAI61314.1"/>
    <property type="molecule type" value="Genomic_DNA"/>
</dbReference>
<accession>X1S0J8</accession>
<dbReference type="AlphaFoldDB" id="X1S0J8"/>
<name>X1S0J8_9ZZZZ</name>